<comment type="caution">
    <text evidence="2">The sequence shown here is derived from an EMBL/GenBank/DDBJ whole genome shotgun (WGS) entry which is preliminary data.</text>
</comment>
<evidence type="ECO:0000256" key="1">
    <source>
        <dbReference type="SAM" id="MobiDB-lite"/>
    </source>
</evidence>
<name>A0A3A3GBE8_9BURK</name>
<dbReference type="AlphaFoldDB" id="A0A3A3GBE8"/>
<keyword evidence="3" id="KW-1185">Reference proteome</keyword>
<feature type="region of interest" description="Disordered" evidence="1">
    <location>
        <begin position="1"/>
        <end position="24"/>
    </location>
</feature>
<dbReference type="Proteomes" id="UP000266327">
    <property type="component" value="Unassembled WGS sequence"/>
</dbReference>
<gene>
    <name evidence="2" type="ORF">D3878_22360</name>
</gene>
<evidence type="ECO:0000313" key="3">
    <source>
        <dbReference type="Proteomes" id="UP000266327"/>
    </source>
</evidence>
<protein>
    <submittedName>
        <fullName evidence="2">Uncharacterized protein</fullName>
    </submittedName>
</protein>
<accession>A0A3A3GBE8</accession>
<sequence>MKPPMRRTQKLSQNDRYDSRGKHPKVQLNNITTLRRLHLVALYFEFSYICLIDIPRNTFKITGNERQWPPP</sequence>
<dbReference type="EMBL" id="QYUQ01000002">
    <property type="protein sequence ID" value="RJG03992.1"/>
    <property type="molecule type" value="Genomic_DNA"/>
</dbReference>
<organism evidence="2 3">
    <name type="scientific">Noviherbaspirillum sedimenti</name>
    <dbReference type="NCBI Taxonomy" id="2320865"/>
    <lineage>
        <taxon>Bacteria</taxon>
        <taxon>Pseudomonadati</taxon>
        <taxon>Pseudomonadota</taxon>
        <taxon>Betaproteobacteria</taxon>
        <taxon>Burkholderiales</taxon>
        <taxon>Oxalobacteraceae</taxon>
        <taxon>Noviherbaspirillum</taxon>
    </lineage>
</organism>
<evidence type="ECO:0000313" key="2">
    <source>
        <dbReference type="EMBL" id="RJG03992.1"/>
    </source>
</evidence>
<reference evidence="3" key="1">
    <citation type="submission" date="2018-09" db="EMBL/GenBank/DDBJ databases">
        <authorList>
            <person name="Zhu H."/>
        </authorList>
    </citation>
    <scope>NUCLEOTIDE SEQUENCE [LARGE SCALE GENOMIC DNA]</scope>
    <source>
        <strain evidence="3">K1S02-23</strain>
    </source>
</reference>
<proteinExistence type="predicted"/>